<gene>
    <name evidence="3" type="ORF">CYFA0S_07e02498g</name>
</gene>
<keyword evidence="2" id="KW-0812">Transmembrane</keyword>
<name>A0A061AW97_CYBFA</name>
<keyword evidence="2" id="KW-1133">Transmembrane helix</keyword>
<accession>A0A061AW97</accession>
<feature type="transmembrane region" description="Helical" evidence="2">
    <location>
        <begin position="160"/>
        <end position="186"/>
    </location>
</feature>
<dbReference type="VEuPathDB" id="FungiDB:BON22_3700"/>
<evidence type="ECO:0000256" key="1">
    <source>
        <dbReference type="SAM" id="MobiDB-lite"/>
    </source>
</evidence>
<evidence type="ECO:0000256" key="2">
    <source>
        <dbReference type="SAM" id="Phobius"/>
    </source>
</evidence>
<dbReference type="AlphaFoldDB" id="A0A061AW97"/>
<dbReference type="OrthoDB" id="10590309at2759"/>
<sequence length="230" mass="25935">MIQQVLQHLTSTPEPEPDESDYEINIPSISERIQSTRRRKAFSPTIYSTPLKTGISPSSTHTPRTAMSVSRASTPLRRDISTTISQDDNQERDRIKEFVDVGKMIRALRTLESLISTPDPQYLQFKEGYVASTQQLIDAMRVDGAIDKTSQSAKHDNKDIMMGIIMVSVQILRLCIEMGTPIMLQLVAFWKELMQRPFVVQLTEIAGEIILVGLSLVLSILKSMKKMLNV</sequence>
<feature type="region of interest" description="Disordered" evidence="1">
    <location>
        <begin position="48"/>
        <end position="78"/>
    </location>
</feature>
<protein>
    <submittedName>
        <fullName evidence="3">CYFA0S07e02498g1_1</fullName>
    </submittedName>
</protein>
<feature type="transmembrane region" description="Helical" evidence="2">
    <location>
        <begin position="198"/>
        <end position="221"/>
    </location>
</feature>
<evidence type="ECO:0000313" key="3">
    <source>
        <dbReference type="EMBL" id="CDR41468.1"/>
    </source>
</evidence>
<organism evidence="3">
    <name type="scientific">Cyberlindnera fabianii</name>
    <name type="common">Yeast</name>
    <name type="synonym">Hansenula fabianii</name>
    <dbReference type="NCBI Taxonomy" id="36022"/>
    <lineage>
        <taxon>Eukaryota</taxon>
        <taxon>Fungi</taxon>
        <taxon>Dikarya</taxon>
        <taxon>Ascomycota</taxon>
        <taxon>Saccharomycotina</taxon>
        <taxon>Saccharomycetes</taxon>
        <taxon>Phaffomycetales</taxon>
        <taxon>Phaffomycetaceae</taxon>
        <taxon>Cyberlindnera</taxon>
    </lineage>
</organism>
<feature type="region of interest" description="Disordered" evidence="1">
    <location>
        <begin position="1"/>
        <end position="22"/>
    </location>
</feature>
<proteinExistence type="predicted"/>
<reference evidence="3" key="1">
    <citation type="journal article" date="2014" name="Genome Announc.">
        <title>Genome sequence of the yeast Cyberlindnera fabianii (Hansenula fabianii).</title>
        <authorList>
            <person name="Freel K.C."/>
            <person name="Sarilar V."/>
            <person name="Neuveglise C."/>
            <person name="Devillers H."/>
            <person name="Friedrich A."/>
            <person name="Schacherer J."/>
        </authorList>
    </citation>
    <scope>NUCLEOTIDE SEQUENCE</scope>
    <source>
        <strain evidence="3">YJS4271</strain>
    </source>
</reference>
<keyword evidence="2" id="KW-0472">Membrane</keyword>
<feature type="compositionally biased region" description="Polar residues" evidence="1">
    <location>
        <begin position="1"/>
        <end position="13"/>
    </location>
</feature>
<dbReference type="EMBL" id="LK052892">
    <property type="protein sequence ID" value="CDR41468.1"/>
    <property type="molecule type" value="Genomic_DNA"/>
</dbReference>
<feature type="compositionally biased region" description="Polar residues" evidence="1">
    <location>
        <begin position="48"/>
        <end position="73"/>
    </location>
</feature>